<name>A0A328D820_9ASTE</name>
<evidence type="ECO:0000259" key="4">
    <source>
        <dbReference type="Pfam" id="PF07731"/>
    </source>
</evidence>
<organism evidence="6 7">
    <name type="scientific">Cuscuta australis</name>
    <dbReference type="NCBI Taxonomy" id="267555"/>
    <lineage>
        <taxon>Eukaryota</taxon>
        <taxon>Viridiplantae</taxon>
        <taxon>Streptophyta</taxon>
        <taxon>Embryophyta</taxon>
        <taxon>Tracheophyta</taxon>
        <taxon>Spermatophyta</taxon>
        <taxon>Magnoliopsida</taxon>
        <taxon>eudicotyledons</taxon>
        <taxon>Gunneridae</taxon>
        <taxon>Pentapetalae</taxon>
        <taxon>asterids</taxon>
        <taxon>lamiids</taxon>
        <taxon>Solanales</taxon>
        <taxon>Convolvulaceae</taxon>
        <taxon>Cuscuteae</taxon>
        <taxon>Cuscuta</taxon>
        <taxon>Cuscuta subgen. Grammica</taxon>
        <taxon>Cuscuta sect. Cleistogrammica</taxon>
    </lineage>
</organism>
<dbReference type="CDD" id="cd13846">
    <property type="entry name" value="CuRO_1_AAO_like_1"/>
    <property type="match status" value="1"/>
</dbReference>
<dbReference type="InterPro" id="IPR045087">
    <property type="entry name" value="Cu-oxidase_fam"/>
</dbReference>
<dbReference type="CDD" id="cd13894">
    <property type="entry name" value="CuRO_3_AAO_like_1"/>
    <property type="match status" value="1"/>
</dbReference>
<dbReference type="FunFam" id="2.60.40.420:FF:000012">
    <property type="entry name" value="Monocopper oxidase-like protein"/>
    <property type="match status" value="1"/>
</dbReference>
<gene>
    <name evidence="6" type="ORF">DM860_009017</name>
</gene>
<accession>A0A328D820</accession>
<dbReference type="GO" id="GO:0005507">
    <property type="term" value="F:copper ion binding"/>
    <property type="evidence" value="ECO:0007669"/>
    <property type="project" value="InterPro"/>
</dbReference>
<dbReference type="SUPFAM" id="SSF49503">
    <property type="entry name" value="Cupredoxins"/>
    <property type="match status" value="3"/>
</dbReference>
<sequence length="640" mass="71797">MSHTKRAALHTHLAPPFIAQSPPPLLYRGSTIYMMNLQILPHRHFHPPFFFITLLRNYFLYQLLVLKKKDLCCDKDSPHPLGQFPEQKKGGFCFAAKSEERMKKMSSWCWLMVIVLGNVVVEADDPYRFFTWNVTYGDIYPLGVKQQGILINGQFPGPNIECVTNDNLIVNVYNSLDEPFLISWNGVEQRRNSWQDGVFGTNCPIPPGKNFTYVMQVKDQIGSFFYFPSLSFHKAAGGFGAINIGSRPGIPVPFSNPDGEFTILVGDWFKQNHTALKATLDNGQDLPFPDGILINGRGSNGYRFGVDQGKTYRFRISNVGLATSLNFRIQGHKMLLVEVEGTHTLQNTYDSLDIHLGQSYSVLVTADQPAQDYYIVFSTRFTSPVIMSTSSLHYGNSQGSVSGPPPGGPTIQIDWSLNQARSVRRNLTASGPRPNPQGSYHYGLINTTRTIRLSNSAPIINGKQRYAVNSVSFIPSDTPLKLADYFKIQGVFTLGSINDMPTGSGGYLQTSVMAADFRAFVELVFENPEDTVQSWHTDGHHFFVVGMDGGQWNPSSRLAYNLRDAISRSTVQVYPKSWTALYMPLDNVGMWNIRSQNWARQYLGQQLYLRVYSPANSWRDEYPIPSNALLCGRALGRSIP</sequence>
<dbReference type="InterPro" id="IPR001117">
    <property type="entry name" value="Cu-oxidase_2nd"/>
</dbReference>
<feature type="domain" description="Plastocyanin-like" evidence="3">
    <location>
        <begin position="260"/>
        <end position="396"/>
    </location>
</feature>
<evidence type="ECO:0008006" key="8">
    <source>
        <dbReference type="Google" id="ProtNLM"/>
    </source>
</evidence>
<protein>
    <recommendedName>
        <fullName evidence="8">L-ascorbate oxidase</fullName>
    </recommendedName>
</protein>
<dbReference type="Proteomes" id="UP000249390">
    <property type="component" value="Unassembled WGS sequence"/>
</dbReference>
<dbReference type="Pfam" id="PF07732">
    <property type="entry name" value="Cu-oxidase_3"/>
    <property type="match status" value="1"/>
</dbReference>
<keyword evidence="7" id="KW-1185">Reference proteome</keyword>
<comment type="caution">
    <text evidence="6">The sequence shown here is derived from an EMBL/GenBank/DDBJ whole genome shotgun (WGS) entry which is preliminary data.</text>
</comment>
<evidence type="ECO:0000256" key="1">
    <source>
        <dbReference type="ARBA" id="ARBA00010609"/>
    </source>
</evidence>
<evidence type="ECO:0000313" key="7">
    <source>
        <dbReference type="Proteomes" id="UP000249390"/>
    </source>
</evidence>
<dbReference type="GO" id="GO:0016491">
    <property type="term" value="F:oxidoreductase activity"/>
    <property type="evidence" value="ECO:0007669"/>
    <property type="project" value="InterPro"/>
</dbReference>
<dbReference type="InterPro" id="IPR034275">
    <property type="entry name" value="CuRO_3_AO-like"/>
</dbReference>
<keyword evidence="2" id="KW-0325">Glycoprotein</keyword>
<dbReference type="EMBL" id="NQVE01000183">
    <property type="protein sequence ID" value="RAL41835.1"/>
    <property type="molecule type" value="Genomic_DNA"/>
</dbReference>
<dbReference type="AlphaFoldDB" id="A0A328D820"/>
<dbReference type="InterPro" id="IPR008972">
    <property type="entry name" value="Cupredoxin"/>
</dbReference>
<dbReference type="PANTHER" id="PTHR11709:SF263">
    <property type="entry name" value="L-ASCORBATE OXIDASE HOMOLOG"/>
    <property type="match status" value="1"/>
</dbReference>
<evidence type="ECO:0000313" key="6">
    <source>
        <dbReference type="EMBL" id="RAL41835.1"/>
    </source>
</evidence>
<reference evidence="6 7" key="1">
    <citation type="submission" date="2018-06" db="EMBL/GenBank/DDBJ databases">
        <title>The Genome of Cuscuta australis (Dodder) Provides Insight into the Evolution of Plant Parasitism.</title>
        <authorList>
            <person name="Liu H."/>
        </authorList>
    </citation>
    <scope>NUCLEOTIDE SEQUENCE [LARGE SCALE GENOMIC DNA]</scope>
    <source>
        <strain evidence="7">cv. Yunnan</strain>
        <tissue evidence="6">Vines</tissue>
    </source>
</reference>
<evidence type="ECO:0000256" key="2">
    <source>
        <dbReference type="ARBA" id="ARBA00023180"/>
    </source>
</evidence>
<dbReference type="Pfam" id="PF00394">
    <property type="entry name" value="Cu-oxidase"/>
    <property type="match status" value="1"/>
</dbReference>
<feature type="domain" description="Plastocyanin-like" evidence="5">
    <location>
        <begin position="133"/>
        <end position="247"/>
    </location>
</feature>
<dbReference type="Pfam" id="PF07731">
    <property type="entry name" value="Cu-oxidase_2"/>
    <property type="match status" value="1"/>
</dbReference>
<dbReference type="FunFam" id="2.60.40.420:FF:000016">
    <property type="entry name" value="Monocopper oxidase-like protein"/>
    <property type="match status" value="1"/>
</dbReference>
<dbReference type="PANTHER" id="PTHR11709">
    <property type="entry name" value="MULTI-COPPER OXIDASE"/>
    <property type="match status" value="1"/>
</dbReference>
<dbReference type="InterPro" id="IPR011707">
    <property type="entry name" value="Cu-oxidase-like_N"/>
</dbReference>
<proteinExistence type="inferred from homology"/>
<evidence type="ECO:0000259" key="3">
    <source>
        <dbReference type="Pfam" id="PF00394"/>
    </source>
</evidence>
<dbReference type="InterPro" id="IPR034273">
    <property type="entry name" value="CuRO_1_AAO-like"/>
</dbReference>
<evidence type="ECO:0000259" key="5">
    <source>
        <dbReference type="Pfam" id="PF07732"/>
    </source>
</evidence>
<feature type="domain" description="Plastocyanin-like" evidence="4">
    <location>
        <begin position="477"/>
        <end position="614"/>
    </location>
</feature>
<comment type="similarity">
    <text evidence="1">Belongs to the multicopper oxidase family.</text>
</comment>
<dbReference type="Gene3D" id="2.60.40.420">
    <property type="entry name" value="Cupredoxins - blue copper proteins"/>
    <property type="match status" value="3"/>
</dbReference>
<dbReference type="InterPro" id="IPR011706">
    <property type="entry name" value="Cu-oxidase_C"/>
</dbReference>